<name>A0A9X2SA27_9BACL</name>
<evidence type="ECO:0000256" key="3">
    <source>
        <dbReference type="ARBA" id="ARBA00022475"/>
    </source>
</evidence>
<organism evidence="12 13">
    <name type="scientific">Paenibacillus soyae</name>
    <dbReference type="NCBI Taxonomy" id="2969249"/>
    <lineage>
        <taxon>Bacteria</taxon>
        <taxon>Bacillati</taxon>
        <taxon>Bacillota</taxon>
        <taxon>Bacilli</taxon>
        <taxon>Bacillales</taxon>
        <taxon>Paenibacillaceae</taxon>
        <taxon>Paenibacillus</taxon>
    </lineage>
</organism>
<dbReference type="InterPro" id="IPR011527">
    <property type="entry name" value="ABC1_TM_dom"/>
</dbReference>
<evidence type="ECO:0000259" key="11">
    <source>
        <dbReference type="PROSITE" id="PS50929"/>
    </source>
</evidence>
<dbReference type="PROSITE" id="PS00211">
    <property type="entry name" value="ABC_TRANSPORTER_1"/>
    <property type="match status" value="1"/>
</dbReference>
<keyword evidence="3" id="KW-1003">Cell membrane</keyword>
<evidence type="ECO:0000259" key="10">
    <source>
        <dbReference type="PROSITE" id="PS50893"/>
    </source>
</evidence>
<dbReference type="GO" id="GO:0015421">
    <property type="term" value="F:ABC-type oligopeptide transporter activity"/>
    <property type="evidence" value="ECO:0007669"/>
    <property type="project" value="TreeGrafter"/>
</dbReference>
<feature type="transmembrane region" description="Helical" evidence="9">
    <location>
        <begin position="18"/>
        <end position="37"/>
    </location>
</feature>
<feature type="domain" description="ABC transporter" evidence="10">
    <location>
        <begin position="336"/>
        <end position="570"/>
    </location>
</feature>
<keyword evidence="7 9" id="KW-1133">Transmembrane helix</keyword>
<gene>
    <name evidence="12" type="ORF">NQZ67_05640</name>
</gene>
<dbReference type="AlphaFoldDB" id="A0A9X2SA27"/>
<evidence type="ECO:0000256" key="1">
    <source>
        <dbReference type="ARBA" id="ARBA00004651"/>
    </source>
</evidence>
<evidence type="ECO:0000256" key="4">
    <source>
        <dbReference type="ARBA" id="ARBA00022692"/>
    </source>
</evidence>
<feature type="transmembrane region" description="Helical" evidence="9">
    <location>
        <begin position="133"/>
        <end position="153"/>
    </location>
</feature>
<evidence type="ECO:0000256" key="6">
    <source>
        <dbReference type="ARBA" id="ARBA00022840"/>
    </source>
</evidence>
<feature type="transmembrane region" description="Helical" evidence="9">
    <location>
        <begin position="159"/>
        <end position="176"/>
    </location>
</feature>
<keyword evidence="6 12" id="KW-0067">ATP-binding</keyword>
<dbReference type="GO" id="GO:0016887">
    <property type="term" value="F:ATP hydrolysis activity"/>
    <property type="evidence" value="ECO:0007669"/>
    <property type="project" value="InterPro"/>
</dbReference>
<feature type="transmembrane region" description="Helical" evidence="9">
    <location>
        <begin position="274"/>
        <end position="295"/>
    </location>
</feature>
<dbReference type="InterPro" id="IPR039421">
    <property type="entry name" value="Type_1_exporter"/>
</dbReference>
<dbReference type="InterPro" id="IPR027417">
    <property type="entry name" value="P-loop_NTPase"/>
</dbReference>
<dbReference type="RefSeq" id="WP_257443576.1">
    <property type="nucleotide sequence ID" value="NZ_JANIPJ010000003.1"/>
</dbReference>
<dbReference type="InterPro" id="IPR036640">
    <property type="entry name" value="ABC1_TM_sf"/>
</dbReference>
<dbReference type="Pfam" id="PF00005">
    <property type="entry name" value="ABC_tran"/>
    <property type="match status" value="1"/>
</dbReference>
<dbReference type="PANTHER" id="PTHR43394:SF1">
    <property type="entry name" value="ATP-BINDING CASSETTE SUB-FAMILY B MEMBER 10, MITOCHONDRIAL"/>
    <property type="match status" value="1"/>
</dbReference>
<keyword evidence="8 9" id="KW-0472">Membrane</keyword>
<evidence type="ECO:0000256" key="2">
    <source>
        <dbReference type="ARBA" id="ARBA00022448"/>
    </source>
</evidence>
<reference evidence="12" key="1">
    <citation type="submission" date="2022-08" db="EMBL/GenBank/DDBJ databases">
        <title>The genomic sequence of strain Paenibacillus sp. SCIV0701.</title>
        <authorList>
            <person name="Zhao H."/>
        </authorList>
    </citation>
    <scope>NUCLEOTIDE SEQUENCE</scope>
    <source>
        <strain evidence="12">SCIV0701</strain>
    </source>
</reference>
<feature type="transmembrane region" description="Helical" evidence="9">
    <location>
        <begin position="237"/>
        <end position="262"/>
    </location>
</feature>
<evidence type="ECO:0000313" key="13">
    <source>
        <dbReference type="Proteomes" id="UP001141950"/>
    </source>
</evidence>
<evidence type="ECO:0000256" key="8">
    <source>
        <dbReference type="ARBA" id="ARBA00023136"/>
    </source>
</evidence>
<dbReference type="PROSITE" id="PS50893">
    <property type="entry name" value="ABC_TRANSPORTER_2"/>
    <property type="match status" value="1"/>
</dbReference>
<comment type="subcellular location">
    <subcellularLocation>
        <location evidence="1">Cell membrane</location>
        <topology evidence="1">Multi-pass membrane protein</topology>
    </subcellularLocation>
</comment>
<accession>A0A9X2SA27</accession>
<dbReference type="SMART" id="SM00382">
    <property type="entry name" value="AAA"/>
    <property type="match status" value="1"/>
</dbReference>
<protein>
    <submittedName>
        <fullName evidence="12">ABC transporter ATP-binding protein/permease</fullName>
    </submittedName>
</protein>
<dbReference type="CDD" id="cd18551">
    <property type="entry name" value="ABC_6TM_LmrA_like"/>
    <property type="match status" value="1"/>
</dbReference>
<keyword evidence="5" id="KW-0547">Nucleotide-binding</keyword>
<dbReference type="InterPro" id="IPR017871">
    <property type="entry name" value="ABC_transporter-like_CS"/>
</dbReference>
<comment type="caution">
    <text evidence="12">The sequence shown here is derived from an EMBL/GenBank/DDBJ whole genome shotgun (WGS) entry which is preliminary data.</text>
</comment>
<dbReference type="SUPFAM" id="SSF52540">
    <property type="entry name" value="P-loop containing nucleoside triphosphate hydrolases"/>
    <property type="match status" value="1"/>
</dbReference>
<dbReference type="PANTHER" id="PTHR43394">
    <property type="entry name" value="ATP-DEPENDENT PERMEASE MDL1, MITOCHONDRIAL"/>
    <property type="match status" value="1"/>
</dbReference>
<dbReference type="EMBL" id="JANIPJ010000003">
    <property type="protein sequence ID" value="MCR2803362.1"/>
    <property type="molecule type" value="Genomic_DNA"/>
</dbReference>
<dbReference type="Pfam" id="PF00664">
    <property type="entry name" value="ABC_membrane"/>
    <property type="match status" value="1"/>
</dbReference>
<evidence type="ECO:0000313" key="12">
    <source>
        <dbReference type="EMBL" id="MCR2803362.1"/>
    </source>
</evidence>
<feature type="domain" description="ABC transmembrane type-1" evidence="11">
    <location>
        <begin position="21"/>
        <end position="300"/>
    </location>
</feature>
<sequence length="581" mass="63431">MEIKPFLSLIGRHRPAKWIIAAAVVLGLGETVLSLFIPLLTKNVVEQLAGSALETFTIVALGVVFALQTVMSGFSVYTMSYVGQFMIAGMRKELWERVLKLPVPFFDRSSSGETMSRVTNDTNVIKDFIISHVISFVGGLVSIVGGVIILLYIDWKMTLLMFIAVPAAMLVLWPLGNRMFKVSKAMQDETALFQGDLGRVLSEIRLVKASLAERVELEQGKGRVSSLFRFGLQEAKIMSVVTPLMMTVMLLILVLLIGYGGVRVAQNTLSTGELVAIILYMFQIVMPFTQMASFFTQFQKATGASQRIIELLEERAEEVGAELPSGLSGARAKEPLAFEGVSFAYSPDRPILRNLTFAAKPGGMTAIVGPSGTGKTTLFSLIERFYAPTEGVIRYGNEPIEGIGLESWRGRIAYVSQDSPMMAGTIRHNLTYGLDGADPARMAEALWQANLSSFIESLPEGLDTEVGERGVKLSGGQRQRLAIARALLRNPDILLLDEATAHLDSGSEKLVQEALQALMRDRTTLVIAHRLSTISAADQILVLENGGITGQGTHAELLQSHELYAKLVRQQFIEQDSAVTA</sequence>
<dbReference type="SUPFAM" id="SSF90123">
    <property type="entry name" value="ABC transporter transmembrane region"/>
    <property type="match status" value="1"/>
</dbReference>
<dbReference type="InterPro" id="IPR003439">
    <property type="entry name" value="ABC_transporter-like_ATP-bd"/>
</dbReference>
<evidence type="ECO:0000256" key="5">
    <source>
        <dbReference type="ARBA" id="ARBA00022741"/>
    </source>
</evidence>
<keyword evidence="2" id="KW-0813">Transport</keyword>
<dbReference type="Gene3D" id="1.20.1560.10">
    <property type="entry name" value="ABC transporter type 1, transmembrane domain"/>
    <property type="match status" value="1"/>
</dbReference>
<proteinExistence type="predicted"/>
<dbReference type="FunFam" id="3.40.50.300:FF:000221">
    <property type="entry name" value="Multidrug ABC transporter ATP-binding protein"/>
    <property type="match status" value="1"/>
</dbReference>
<dbReference type="GO" id="GO:0005524">
    <property type="term" value="F:ATP binding"/>
    <property type="evidence" value="ECO:0007669"/>
    <property type="project" value="UniProtKB-KW"/>
</dbReference>
<keyword evidence="13" id="KW-1185">Reference proteome</keyword>
<keyword evidence="4 9" id="KW-0812">Transmembrane</keyword>
<dbReference type="Proteomes" id="UP001141950">
    <property type="component" value="Unassembled WGS sequence"/>
</dbReference>
<dbReference type="GO" id="GO:0005886">
    <property type="term" value="C:plasma membrane"/>
    <property type="evidence" value="ECO:0007669"/>
    <property type="project" value="UniProtKB-SubCell"/>
</dbReference>
<feature type="transmembrane region" description="Helical" evidence="9">
    <location>
        <begin position="57"/>
        <end position="82"/>
    </location>
</feature>
<dbReference type="PROSITE" id="PS50929">
    <property type="entry name" value="ABC_TM1F"/>
    <property type="match status" value="1"/>
</dbReference>
<dbReference type="InterPro" id="IPR003593">
    <property type="entry name" value="AAA+_ATPase"/>
</dbReference>
<dbReference type="Gene3D" id="3.40.50.300">
    <property type="entry name" value="P-loop containing nucleotide triphosphate hydrolases"/>
    <property type="match status" value="1"/>
</dbReference>
<evidence type="ECO:0000256" key="9">
    <source>
        <dbReference type="SAM" id="Phobius"/>
    </source>
</evidence>
<evidence type="ECO:0000256" key="7">
    <source>
        <dbReference type="ARBA" id="ARBA00022989"/>
    </source>
</evidence>